<name>A0A4R0RNZ5_9APHY</name>
<dbReference type="STRING" id="92696.A0A4R0RNZ5"/>
<dbReference type="InterPro" id="IPR000198">
    <property type="entry name" value="RhoGAP_dom"/>
</dbReference>
<feature type="compositionally biased region" description="Low complexity" evidence="2">
    <location>
        <begin position="814"/>
        <end position="835"/>
    </location>
</feature>
<feature type="region of interest" description="Disordered" evidence="2">
    <location>
        <begin position="584"/>
        <end position="606"/>
    </location>
</feature>
<dbReference type="OrthoDB" id="79452at2759"/>
<dbReference type="GO" id="GO:0005737">
    <property type="term" value="C:cytoplasm"/>
    <property type="evidence" value="ECO:0007669"/>
    <property type="project" value="TreeGrafter"/>
</dbReference>
<dbReference type="GO" id="GO:0005096">
    <property type="term" value="F:GTPase activator activity"/>
    <property type="evidence" value="ECO:0007669"/>
    <property type="project" value="UniProtKB-KW"/>
</dbReference>
<dbReference type="SUPFAM" id="SSF103657">
    <property type="entry name" value="BAR/IMD domain-like"/>
    <property type="match status" value="1"/>
</dbReference>
<dbReference type="InterPro" id="IPR050729">
    <property type="entry name" value="Rho-GAP"/>
</dbReference>
<dbReference type="EMBL" id="RWJN01000056">
    <property type="protein sequence ID" value="TCD68833.1"/>
    <property type="molecule type" value="Genomic_DNA"/>
</dbReference>
<comment type="caution">
    <text evidence="4">The sequence shown here is derived from an EMBL/GenBank/DDBJ whole genome shotgun (WGS) entry which is preliminary data.</text>
</comment>
<feature type="compositionally biased region" description="Polar residues" evidence="2">
    <location>
        <begin position="639"/>
        <end position="648"/>
    </location>
</feature>
<dbReference type="InterPro" id="IPR001060">
    <property type="entry name" value="FCH_dom"/>
</dbReference>
<dbReference type="CDD" id="cd00159">
    <property type="entry name" value="RhoGAP"/>
    <property type="match status" value="1"/>
</dbReference>
<reference evidence="4 5" key="1">
    <citation type="submission" date="2018-11" db="EMBL/GenBank/DDBJ databases">
        <title>Genome assembly of Steccherinum ochraceum LE-BIN_3174, the white-rot fungus of the Steccherinaceae family (The Residual Polyporoid clade, Polyporales, Basidiomycota).</title>
        <authorList>
            <person name="Fedorova T.V."/>
            <person name="Glazunova O.A."/>
            <person name="Landesman E.O."/>
            <person name="Moiseenko K.V."/>
            <person name="Psurtseva N.V."/>
            <person name="Savinova O.S."/>
            <person name="Shakhova N.V."/>
            <person name="Tyazhelova T.V."/>
            <person name="Vasina D.V."/>
        </authorList>
    </citation>
    <scope>NUCLEOTIDE SEQUENCE [LARGE SCALE GENOMIC DNA]</scope>
    <source>
        <strain evidence="4 5">LE-BIN_3174</strain>
    </source>
</reference>
<dbReference type="GO" id="GO:0007165">
    <property type="term" value="P:signal transduction"/>
    <property type="evidence" value="ECO:0007669"/>
    <property type="project" value="InterPro"/>
</dbReference>
<dbReference type="SUPFAM" id="SSF48350">
    <property type="entry name" value="GTPase activation domain, GAP"/>
    <property type="match status" value="1"/>
</dbReference>
<dbReference type="PANTHER" id="PTHR23176">
    <property type="entry name" value="RHO/RAC/CDC GTPASE-ACTIVATING PROTEIN"/>
    <property type="match status" value="1"/>
</dbReference>
<evidence type="ECO:0000313" key="4">
    <source>
        <dbReference type="EMBL" id="TCD68833.1"/>
    </source>
</evidence>
<dbReference type="InterPro" id="IPR027267">
    <property type="entry name" value="AH/BAR_dom_sf"/>
</dbReference>
<dbReference type="InterPro" id="IPR008936">
    <property type="entry name" value="Rho_GTPase_activation_prot"/>
</dbReference>
<feature type="region of interest" description="Disordered" evidence="2">
    <location>
        <begin position="639"/>
        <end position="687"/>
    </location>
</feature>
<organism evidence="4 5">
    <name type="scientific">Steccherinum ochraceum</name>
    <dbReference type="NCBI Taxonomy" id="92696"/>
    <lineage>
        <taxon>Eukaryota</taxon>
        <taxon>Fungi</taxon>
        <taxon>Dikarya</taxon>
        <taxon>Basidiomycota</taxon>
        <taxon>Agaricomycotina</taxon>
        <taxon>Agaricomycetes</taxon>
        <taxon>Polyporales</taxon>
        <taxon>Steccherinaceae</taxon>
        <taxon>Steccherinum</taxon>
    </lineage>
</organism>
<dbReference type="Proteomes" id="UP000292702">
    <property type="component" value="Unassembled WGS sequence"/>
</dbReference>
<dbReference type="PROSITE" id="PS50238">
    <property type="entry name" value="RHOGAP"/>
    <property type="match status" value="1"/>
</dbReference>
<dbReference type="Gene3D" id="1.10.555.10">
    <property type="entry name" value="Rho GTPase activation protein"/>
    <property type="match status" value="1"/>
</dbReference>
<evidence type="ECO:0000259" key="3">
    <source>
        <dbReference type="PROSITE" id="PS50238"/>
    </source>
</evidence>
<dbReference type="Pfam" id="PF00611">
    <property type="entry name" value="FCH"/>
    <property type="match status" value="1"/>
</dbReference>
<evidence type="ECO:0000256" key="1">
    <source>
        <dbReference type="ARBA" id="ARBA00022468"/>
    </source>
</evidence>
<dbReference type="PANTHER" id="PTHR23176:SF134">
    <property type="entry name" value="RHO-TYPE GTPASE-ACTIVATING PROTEIN"/>
    <property type="match status" value="1"/>
</dbReference>
<feature type="compositionally biased region" description="Polar residues" evidence="2">
    <location>
        <begin position="736"/>
        <end position="788"/>
    </location>
</feature>
<dbReference type="AlphaFoldDB" id="A0A4R0RNZ5"/>
<feature type="compositionally biased region" description="Pro residues" evidence="2">
    <location>
        <begin position="712"/>
        <end position="722"/>
    </location>
</feature>
<accession>A0A4R0RNZ5</accession>
<feature type="compositionally biased region" description="Pro residues" evidence="2">
    <location>
        <begin position="836"/>
        <end position="857"/>
    </location>
</feature>
<protein>
    <recommendedName>
        <fullName evidence="3">Rho-GAP domain-containing protein</fullName>
    </recommendedName>
</protein>
<feature type="domain" description="Rho-GAP" evidence="3">
    <location>
        <begin position="388"/>
        <end position="584"/>
    </location>
</feature>
<evidence type="ECO:0000313" key="5">
    <source>
        <dbReference type="Proteomes" id="UP000292702"/>
    </source>
</evidence>
<gene>
    <name evidence="4" type="ORF">EIP91_009700</name>
</gene>
<evidence type="ECO:0000256" key="2">
    <source>
        <dbReference type="SAM" id="MobiDB-lite"/>
    </source>
</evidence>
<dbReference type="Gene3D" id="1.20.1270.60">
    <property type="entry name" value="Arfaptin homology (AH) domain/BAR domain"/>
    <property type="match status" value="1"/>
</dbReference>
<dbReference type="SMART" id="SM00324">
    <property type="entry name" value="RhoGAP"/>
    <property type="match status" value="1"/>
</dbReference>
<keyword evidence="5" id="KW-1185">Reference proteome</keyword>
<keyword evidence="1" id="KW-0343">GTPase activation</keyword>
<dbReference type="Pfam" id="PF00620">
    <property type="entry name" value="RhoGAP"/>
    <property type="match status" value="1"/>
</dbReference>
<feature type="region of interest" description="Disordered" evidence="2">
    <location>
        <begin position="700"/>
        <end position="884"/>
    </location>
</feature>
<proteinExistence type="predicted"/>
<sequence>MASQEPQTPRASTSDIPDSPVALFDSHLRILNDSYITFFQERRRIEEIYVDSLIKLHKKAKSIDLYLDSRSESTSARGAWTEIRENIEREADTRVAFISTLSTEVLNPLLSLKETQERIRKRIREDLKDAITAHADYSENVYPKLKRAYLKKSQDVEDLKTAAAQLPPLSPSATMENHHPFSNVKTNNPPPSRPIVTAPQPLRPLERRASGTIPVTRNRSPSSSSALQDLAHQGKKHMNQLMTFLDKNNVKDTLSGRSDTALRSVRAKREADDADKEYRKAVHWLETLRIRRVKLLESGYNSVEMFVRESAETVKQVLERYTNNLGATLVSQAQLCEHARRISEKISPQQDAIVLTARIPRMLSAAMPKPIYYYNYHVGECPDLVFGVTLVDYATSRGLPDGEIPKIVKICIQEIEERGMNTEGIYRVSGRHAAVLDLQHKIERNEAAFTFHAPHDDVYAISSLLKLYLRELPDPVFRFPMQDRIQHTDAIDEHLQSGFQLLRSKIRRLPPIHQATLKAIVEHLSRVAARADKNKMDARNLAISFGTVIFGEDEMPKGSNDLLSVQSWKDTLMEDLITHAPVLFQPTNQSPPLPPAPLGESPPTVQYGSAHTRVAKVGAPSPRSPSPRSQDPYVIRTAQSEGHGQSETPSDDFAPQMPTHPANSIHPSLRSGPMSASPARQSLPPPSRAAQYFEEHIPYAQYATAPQSATLPLPPGARPPSPQNRDPGAPLMSPWSDGSSMPTPPLTSRSMSQGTTTPQSSTRSISQGSRTPPTTVNDGPTSLGSSPAESLKRAESNGTTASPIRTVPPPLNLSTPASDMSSSSGSSTETTVPNPTVEPPTPLTRKPSPPLPQPPSPTATSESDAGTVDSYQDAWRGSFMSSVD</sequence>